<dbReference type="PANTHER" id="PTHR34590:SF6">
    <property type="entry name" value="RECEPTOR-LIKE KINASE"/>
    <property type="match status" value="1"/>
</dbReference>
<dbReference type="EMBL" id="CP039354">
    <property type="protein sequence ID" value="QCE12354.1"/>
    <property type="molecule type" value="Genomic_DNA"/>
</dbReference>
<evidence type="ECO:0000256" key="2">
    <source>
        <dbReference type="ARBA" id="ARBA00022527"/>
    </source>
</evidence>
<sequence>MTKERVKTVSYQVVRACGSVPRSLTQSSSSSSSSSSSHPNFTVSFSPTSQPCLPPSSLSSSSFSSLSPPSPTSSLPPTTTSSTAVPPPPPLSSTTAPSPAILSTTAPPSPAPFHSETTTPYPTYPQSTTPLGFSQAPPGTPSPSPTKAPTSTHWGRWTKVWRLALAEKSVTSPKREARAFSETAASYLQREMEDSEVDWVCVVEKSECLQREMEDSTQFHVLVNGHVVLSNFTRLASASRNPRIVEYLIWVDADSLVVVFVPNKDSKLAFVNAIEVISAPKDLVPETAQYLSPSKVEKFEGLNKQSLEVVYRVTVGGVKVTPFNDSLWRTWIPDDGFFKTSVGSEKYYFGGRIKYRAGGASREVGPDNVYNSARLIRSKNDSVPNVNMTWVFPVVGGYKYLIRLHFCDIASISLGLLYFNVYVNGYVAYEDLDLSYITNSLASPFYADFVVDGGDGALSVGVGPSQRSMAHVIDGILNAVEVMKLNNSVSSLDGEVCADFVMKRWSTGNNTGMLFTLVAAVCIVLSLSIVIRRKLLGSRESVSWSRLASNSSDDSVKS</sequence>
<keyword evidence="10" id="KW-0325">Glycoprotein</keyword>
<feature type="region of interest" description="Disordered" evidence="11">
    <location>
        <begin position="18"/>
        <end position="152"/>
    </location>
</feature>
<keyword evidence="7" id="KW-0067">ATP-binding</keyword>
<evidence type="ECO:0000256" key="11">
    <source>
        <dbReference type="SAM" id="MobiDB-lite"/>
    </source>
</evidence>
<keyword evidence="5" id="KW-0732">Signal</keyword>
<dbReference type="Proteomes" id="UP000501690">
    <property type="component" value="Linkage Group LG10"/>
</dbReference>
<dbReference type="Gene3D" id="2.60.120.430">
    <property type="entry name" value="Galactose-binding lectin"/>
    <property type="match status" value="1"/>
</dbReference>
<proteinExistence type="predicted"/>
<keyword evidence="4 12" id="KW-0812">Transmembrane</keyword>
<evidence type="ECO:0000313" key="15">
    <source>
        <dbReference type="Proteomes" id="UP000501690"/>
    </source>
</evidence>
<feature type="transmembrane region" description="Helical" evidence="12">
    <location>
        <begin position="512"/>
        <end position="531"/>
    </location>
</feature>
<keyword evidence="2" id="KW-0723">Serine/threonine-protein kinase</keyword>
<dbReference type="GO" id="GO:0004714">
    <property type="term" value="F:transmembrane receptor protein tyrosine kinase activity"/>
    <property type="evidence" value="ECO:0007669"/>
    <property type="project" value="InterPro"/>
</dbReference>
<evidence type="ECO:0000256" key="6">
    <source>
        <dbReference type="ARBA" id="ARBA00022741"/>
    </source>
</evidence>
<evidence type="ECO:0000313" key="14">
    <source>
        <dbReference type="EMBL" id="QCE12354.1"/>
    </source>
</evidence>
<dbReference type="AlphaFoldDB" id="A0A4D6NI70"/>
<keyword evidence="9 12" id="KW-0472">Membrane</keyword>
<protein>
    <submittedName>
        <fullName evidence="14">Interleukin-1 receptor-associated kinase 4</fullName>
    </submittedName>
</protein>
<feature type="domain" description="Malectin-like" evidence="13">
    <location>
        <begin position="239"/>
        <end position="484"/>
    </location>
</feature>
<dbReference type="GO" id="GO:0005524">
    <property type="term" value="F:ATP binding"/>
    <property type="evidence" value="ECO:0007669"/>
    <property type="project" value="UniProtKB-KW"/>
</dbReference>
<accession>A0A4D6NI70</accession>
<keyword evidence="14" id="KW-0675">Receptor</keyword>
<evidence type="ECO:0000256" key="10">
    <source>
        <dbReference type="ARBA" id="ARBA00023180"/>
    </source>
</evidence>
<dbReference type="PANTHER" id="PTHR34590">
    <property type="entry name" value="OS03G0124300 PROTEIN-RELATED"/>
    <property type="match status" value="1"/>
</dbReference>
<keyword evidence="8 12" id="KW-1133">Transmembrane helix</keyword>
<keyword evidence="3" id="KW-0808">Transferase</keyword>
<dbReference type="Pfam" id="PF12819">
    <property type="entry name" value="Malectin_like"/>
    <property type="match status" value="1"/>
</dbReference>
<keyword evidence="15" id="KW-1185">Reference proteome</keyword>
<dbReference type="FunFam" id="2.60.120.430:FF:000001">
    <property type="entry name" value="Receptor-like protein kinase FERONIA"/>
    <property type="match status" value="1"/>
</dbReference>
<gene>
    <name evidence="14" type="ORF">DEO72_LG10g3596</name>
</gene>
<evidence type="ECO:0000256" key="5">
    <source>
        <dbReference type="ARBA" id="ARBA00022729"/>
    </source>
</evidence>
<reference evidence="14 15" key="1">
    <citation type="submission" date="2019-04" db="EMBL/GenBank/DDBJ databases">
        <title>An improved genome assembly and genetic linkage map for asparagus bean, Vigna unguiculata ssp. sesquipedialis.</title>
        <authorList>
            <person name="Xia Q."/>
            <person name="Zhang R."/>
            <person name="Dong Y."/>
        </authorList>
    </citation>
    <scope>NUCLEOTIDE SEQUENCE [LARGE SCALE GENOMIC DNA]</scope>
    <source>
        <tissue evidence="14">Leaf</tissue>
    </source>
</reference>
<evidence type="ECO:0000256" key="12">
    <source>
        <dbReference type="SAM" id="Phobius"/>
    </source>
</evidence>
<evidence type="ECO:0000256" key="1">
    <source>
        <dbReference type="ARBA" id="ARBA00004479"/>
    </source>
</evidence>
<evidence type="ECO:0000256" key="9">
    <source>
        <dbReference type="ARBA" id="ARBA00023136"/>
    </source>
</evidence>
<keyword evidence="6" id="KW-0547">Nucleotide-binding</keyword>
<organism evidence="14 15">
    <name type="scientific">Vigna unguiculata</name>
    <name type="common">Cowpea</name>
    <dbReference type="NCBI Taxonomy" id="3917"/>
    <lineage>
        <taxon>Eukaryota</taxon>
        <taxon>Viridiplantae</taxon>
        <taxon>Streptophyta</taxon>
        <taxon>Embryophyta</taxon>
        <taxon>Tracheophyta</taxon>
        <taxon>Spermatophyta</taxon>
        <taxon>Magnoliopsida</taxon>
        <taxon>eudicotyledons</taxon>
        <taxon>Gunneridae</taxon>
        <taxon>Pentapetalae</taxon>
        <taxon>rosids</taxon>
        <taxon>fabids</taxon>
        <taxon>Fabales</taxon>
        <taxon>Fabaceae</taxon>
        <taxon>Papilionoideae</taxon>
        <taxon>50 kb inversion clade</taxon>
        <taxon>NPAAA clade</taxon>
        <taxon>indigoferoid/millettioid clade</taxon>
        <taxon>Phaseoleae</taxon>
        <taxon>Vigna</taxon>
    </lineage>
</organism>
<evidence type="ECO:0000256" key="7">
    <source>
        <dbReference type="ARBA" id="ARBA00022840"/>
    </source>
</evidence>
<dbReference type="InterPro" id="IPR024788">
    <property type="entry name" value="Malectin-like_Carb-bd_dom"/>
</dbReference>
<evidence type="ECO:0000256" key="3">
    <source>
        <dbReference type="ARBA" id="ARBA00022679"/>
    </source>
</evidence>
<keyword evidence="14" id="KW-0418">Kinase</keyword>
<evidence type="ECO:0000256" key="4">
    <source>
        <dbReference type="ARBA" id="ARBA00022692"/>
    </source>
</evidence>
<feature type="compositionally biased region" description="Low complexity" evidence="11">
    <location>
        <begin position="27"/>
        <end position="37"/>
    </location>
</feature>
<dbReference type="InterPro" id="IPR045272">
    <property type="entry name" value="ANXUR1/2-like"/>
</dbReference>
<feature type="compositionally biased region" description="Low complexity" evidence="11">
    <location>
        <begin position="46"/>
        <end position="84"/>
    </location>
</feature>
<evidence type="ECO:0000256" key="8">
    <source>
        <dbReference type="ARBA" id="ARBA00022989"/>
    </source>
</evidence>
<comment type="subcellular location">
    <subcellularLocation>
        <location evidence="1">Membrane</location>
        <topology evidence="1">Single-pass type I membrane protein</topology>
    </subcellularLocation>
</comment>
<evidence type="ECO:0000259" key="13">
    <source>
        <dbReference type="Pfam" id="PF12819"/>
    </source>
</evidence>
<dbReference type="GO" id="GO:0016020">
    <property type="term" value="C:membrane"/>
    <property type="evidence" value="ECO:0007669"/>
    <property type="project" value="UniProtKB-SubCell"/>
</dbReference>
<name>A0A4D6NI70_VIGUN</name>
<feature type="compositionally biased region" description="Low complexity" evidence="11">
    <location>
        <begin position="117"/>
        <end position="137"/>
    </location>
</feature>
<dbReference type="GO" id="GO:0004674">
    <property type="term" value="F:protein serine/threonine kinase activity"/>
    <property type="evidence" value="ECO:0007669"/>
    <property type="project" value="UniProtKB-KW"/>
</dbReference>